<dbReference type="InterPro" id="IPR007848">
    <property type="entry name" value="Small_mtfrase_dom"/>
</dbReference>
<keyword evidence="3" id="KW-0808">Transferase</keyword>
<dbReference type="InterPro" id="IPR029063">
    <property type="entry name" value="SAM-dependent_MTases_sf"/>
</dbReference>
<reference evidence="6" key="1">
    <citation type="submission" date="2022-09" db="EMBL/GenBank/DDBJ databases">
        <authorList>
            <person name="Yuan C."/>
            <person name="Ke Z."/>
        </authorList>
    </citation>
    <scope>NUCLEOTIDE SEQUENCE</scope>
    <source>
        <strain evidence="6">LB-8</strain>
    </source>
</reference>
<dbReference type="GO" id="GO:0003676">
    <property type="term" value="F:nucleic acid binding"/>
    <property type="evidence" value="ECO:0007669"/>
    <property type="project" value="InterPro"/>
</dbReference>
<dbReference type="InterPro" id="IPR052190">
    <property type="entry name" value="Euk-Arch_PrmC-MTase"/>
</dbReference>
<accession>A0A9X3B7A0</accession>
<keyword evidence="2 6" id="KW-0489">Methyltransferase</keyword>
<evidence type="ECO:0000256" key="1">
    <source>
        <dbReference type="ARBA" id="ARBA00006149"/>
    </source>
</evidence>
<dbReference type="Proteomes" id="UP001155483">
    <property type="component" value="Unassembled WGS sequence"/>
</dbReference>
<evidence type="ECO:0000256" key="3">
    <source>
        <dbReference type="ARBA" id="ARBA00022679"/>
    </source>
</evidence>
<dbReference type="GO" id="GO:0035657">
    <property type="term" value="C:eRF1 methyltransferase complex"/>
    <property type="evidence" value="ECO:0007669"/>
    <property type="project" value="TreeGrafter"/>
</dbReference>
<dbReference type="GO" id="GO:0032259">
    <property type="term" value="P:methylation"/>
    <property type="evidence" value="ECO:0007669"/>
    <property type="project" value="UniProtKB-KW"/>
</dbReference>
<dbReference type="PROSITE" id="PS00092">
    <property type="entry name" value="N6_MTASE"/>
    <property type="match status" value="1"/>
</dbReference>
<protein>
    <submittedName>
        <fullName evidence="6">Methyltransferase</fullName>
    </submittedName>
</protein>
<evidence type="ECO:0000313" key="7">
    <source>
        <dbReference type="Proteomes" id="UP001155483"/>
    </source>
</evidence>
<dbReference type="Pfam" id="PF05175">
    <property type="entry name" value="MTS"/>
    <property type="match status" value="1"/>
</dbReference>
<reference evidence="6" key="2">
    <citation type="submission" date="2023-04" db="EMBL/GenBank/DDBJ databases">
        <title>Paracnuella aquatica gen. nov., sp. nov., a member of the family Chitinophagaceae isolated from a hot spring.</title>
        <authorList>
            <person name="Wang C."/>
        </authorList>
    </citation>
    <scope>NUCLEOTIDE SEQUENCE</scope>
    <source>
        <strain evidence="6">LB-8</strain>
    </source>
</reference>
<evidence type="ECO:0000313" key="6">
    <source>
        <dbReference type="EMBL" id="MCU7548975.1"/>
    </source>
</evidence>
<dbReference type="AlphaFoldDB" id="A0A9X3B7A0"/>
<dbReference type="EMBL" id="JAOTIF010000003">
    <property type="protein sequence ID" value="MCU7548975.1"/>
    <property type="molecule type" value="Genomic_DNA"/>
</dbReference>
<evidence type="ECO:0000259" key="5">
    <source>
        <dbReference type="Pfam" id="PF05175"/>
    </source>
</evidence>
<evidence type="ECO:0000256" key="4">
    <source>
        <dbReference type="ARBA" id="ARBA00022691"/>
    </source>
</evidence>
<dbReference type="SUPFAM" id="SSF53335">
    <property type="entry name" value="S-adenosyl-L-methionine-dependent methyltransferases"/>
    <property type="match status" value="1"/>
</dbReference>
<organism evidence="6 7">
    <name type="scientific">Paraflavisolibacter caeni</name>
    <dbReference type="NCBI Taxonomy" id="2982496"/>
    <lineage>
        <taxon>Bacteria</taxon>
        <taxon>Pseudomonadati</taxon>
        <taxon>Bacteroidota</taxon>
        <taxon>Chitinophagia</taxon>
        <taxon>Chitinophagales</taxon>
        <taxon>Chitinophagaceae</taxon>
        <taxon>Paraflavisolibacter</taxon>
    </lineage>
</organism>
<evidence type="ECO:0000256" key="2">
    <source>
        <dbReference type="ARBA" id="ARBA00022603"/>
    </source>
</evidence>
<sequence>MIKYVVETTYKPILDKYLSCTRNYNYKGIRLQIPPQVFHPGFFFSTQLLLKFINRLPLQQMRVLELGAGSGLIAIEAARKGACVTASDINPIAIDYLEKNKKANGVEFTIIYSDLFASIPEQHFDMIIINPPYYKKQPITSYDYAWYCGENGEYFEKLFSSIGNYVLPESTVIMTLCDGCDIEMVRAFASKNNFQMKCVYSRKNLIERNFIYQIKPVGYW</sequence>
<keyword evidence="7" id="KW-1185">Reference proteome</keyword>
<proteinExistence type="inferred from homology"/>
<dbReference type="RefSeq" id="WP_279296436.1">
    <property type="nucleotide sequence ID" value="NZ_JAOTIF010000003.1"/>
</dbReference>
<dbReference type="GO" id="GO:0008276">
    <property type="term" value="F:protein methyltransferase activity"/>
    <property type="evidence" value="ECO:0007669"/>
    <property type="project" value="TreeGrafter"/>
</dbReference>
<dbReference type="GO" id="GO:0008170">
    <property type="term" value="F:N-methyltransferase activity"/>
    <property type="evidence" value="ECO:0007669"/>
    <property type="project" value="UniProtKB-ARBA"/>
</dbReference>
<dbReference type="GO" id="GO:0008757">
    <property type="term" value="F:S-adenosylmethionine-dependent methyltransferase activity"/>
    <property type="evidence" value="ECO:0007669"/>
    <property type="project" value="TreeGrafter"/>
</dbReference>
<dbReference type="PANTHER" id="PTHR45875">
    <property type="entry name" value="METHYLTRANSFERASE N6AMT1"/>
    <property type="match status" value="1"/>
</dbReference>
<dbReference type="Gene3D" id="3.40.50.150">
    <property type="entry name" value="Vaccinia Virus protein VP39"/>
    <property type="match status" value="1"/>
</dbReference>
<dbReference type="CDD" id="cd02440">
    <property type="entry name" value="AdoMet_MTases"/>
    <property type="match status" value="1"/>
</dbReference>
<comment type="caution">
    <text evidence="6">The sequence shown here is derived from an EMBL/GenBank/DDBJ whole genome shotgun (WGS) entry which is preliminary data.</text>
</comment>
<dbReference type="InterPro" id="IPR002052">
    <property type="entry name" value="DNA_methylase_N6_adenine_CS"/>
</dbReference>
<feature type="domain" description="Methyltransferase small" evidence="5">
    <location>
        <begin position="44"/>
        <end position="137"/>
    </location>
</feature>
<comment type="similarity">
    <text evidence="1">Belongs to the eukaryotic/archaeal PrmC-related family.</text>
</comment>
<name>A0A9X3B7A0_9BACT</name>
<keyword evidence="4" id="KW-0949">S-adenosyl-L-methionine</keyword>
<gene>
    <name evidence="6" type="ORF">OCK74_07595</name>
</gene>
<dbReference type="PANTHER" id="PTHR45875:SF1">
    <property type="entry name" value="METHYLTRANSFERASE N6AMT1"/>
    <property type="match status" value="1"/>
</dbReference>